<evidence type="ECO:0000256" key="2">
    <source>
        <dbReference type="SAM" id="MobiDB-lite"/>
    </source>
</evidence>
<feature type="coiled-coil region" evidence="1">
    <location>
        <begin position="305"/>
        <end position="447"/>
    </location>
</feature>
<evidence type="ECO:0000313" key="5">
    <source>
        <dbReference type="RefSeq" id="XP_031381371.1"/>
    </source>
</evidence>
<feature type="coiled-coil region" evidence="1">
    <location>
        <begin position="827"/>
        <end position="865"/>
    </location>
</feature>
<name>A0A6P8CIZ4_PUNGR</name>
<keyword evidence="4" id="KW-1185">Reference proteome</keyword>
<feature type="region of interest" description="Disordered" evidence="2">
    <location>
        <begin position="144"/>
        <end position="191"/>
    </location>
</feature>
<dbReference type="InterPro" id="IPR019448">
    <property type="entry name" value="NT-C2"/>
</dbReference>
<reference evidence="5" key="2">
    <citation type="submission" date="2025-08" db="UniProtKB">
        <authorList>
            <consortium name="RefSeq"/>
        </authorList>
    </citation>
    <scope>IDENTIFICATION</scope>
    <source>
        <tissue evidence="5">Leaf</tissue>
    </source>
</reference>
<feature type="coiled-coil region" evidence="1">
    <location>
        <begin position="894"/>
        <end position="942"/>
    </location>
</feature>
<dbReference type="Proteomes" id="UP000515151">
    <property type="component" value="Chromosome 2"/>
</dbReference>
<feature type="coiled-coil region" evidence="1">
    <location>
        <begin position="1006"/>
        <end position="1092"/>
    </location>
</feature>
<feature type="compositionally biased region" description="Low complexity" evidence="2">
    <location>
        <begin position="179"/>
        <end position="188"/>
    </location>
</feature>
<feature type="region of interest" description="Disordered" evidence="2">
    <location>
        <begin position="250"/>
        <end position="299"/>
    </location>
</feature>
<feature type="compositionally biased region" description="Basic and acidic residues" evidence="2">
    <location>
        <begin position="471"/>
        <end position="481"/>
    </location>
</feature>
<gene>
    <name evidence="5" type="primary">LOC116196011</name>
</gene>
<feature type="coiled-coil region" evidence="1">
    <location>
        <begin position="483"/>
        <end position="524"/>
    </location>
</feature>
<dbReference type="Gene3D" id="1.10.287.1490">
    <property type="match status" value="1"/>
</dbReference>
<feature type="coiled-coil region" evidence="1">
    <location>
        <begin position="548"/>
        <end position="624"/>
    </location>
</feature>
<dbReference type="PANTHER" id="PTHR47270:SF13">
    <property type="entry name" value="HEAVY CHAIN-LIKE PROTEIN, PUTATIVE-RELATED"/>
    <property type="match status" value="1"/>
</dbReference>
<dbReference type="PROSITE" id="PS51840">
    <property type="entry name" value="C2_NT"/>
    <property type="match status" value="1"/>
</dbReference>
<keyword evidence="1" id="KW-0175">Coiled coil</keyword>
<feature type="coiled-coil region" evidence="1">
    <location>
        <begin position="771"/>
        <end position="798"/>
    </location>
</feature>
<dbReference type="OrthoDB" id="658575at2759"/>
<feature type="domain" description="C2 NT-type" evidence="3">
    <location>
        <begin position="6"/>
        <end position="141"/>
    </location>
</feature>
<feature type="compositionally biased region" description="Basic and acidic residues" evidence="2">
    <location>
        <begin position="1204"/>
        <end position="1234"/>
    </location>
</feature>
<feature type="region of interest" description="Disordered" evidence="2">
    <location>
        <begin position="1194"/>
        <end position="1234"/>
    </location>
</feature>
<feature type="region of interest" description="Disordered" evidence="2">
    <location>
        <begin position="449"/>
        <end position="481"/>
    </location>
</feature>
<evidence type="ECO:0000259" key="3">
    <source>
        <dbReference type="PROSITE" id="PS51840"/>
    </source>
</evidence>
<sequence length="1334" mass="152147">MFRLHKQKSDKSGERFDFKLSNLQALQVPKGWDKLSVAVVSAETGKAVGKSAKALVCNGNCQWTESFSESVWVPTYDASNDTEGCLLKIVVFMGSSRSGMLGEANINLTNFTSSRTSVPVSLPLKKCSHGTVIQMKVQCLNPKTKIRNEPGKDMTSSPEETNIDYDDIENKSDVSDNLSHMSSGSASSNHMDAQFHSGEIISRETSFSASGSHYGYDPGEGSFARESFSPHRYLNGATSSHIGRQDSASFNASLGYDSPPSRSKNSFNSKTSRSRNSLQNEDLQRSSRTFTGSPLRGSGSSKELIEAVEVTVEEVRAEARMWEKNARKVMVDLENLQKKLSDELDQKEALKLELSASKTECDGLRLEIGELKASLEELNLKQNAKDNIGNLQKELEKEIKFLKESHTNLSIQLEKTQESNIELVSILQEMEETIEKQKKEITDLLAVKPEDEQPCEESRDGGMKQSEPADSMEKHTDEENTGERHLLLEIESLKLKVQELEKDCNELTDENLQLLFKLKELQNLRVWDACSTASVKDSLEDELSGSEKMELESKVRDLKEELSSKNGECSILGEKCAELEVQLQTFRDKVSQLDAEVRESRANADEWEIRFAKLEQQLEEYKNQREIPTVDDAKCSSGSEDLEMMKGTYFVTQSDQHEVILNRLVYMRRLVEREDCQTEVVGGAMGENTILNLDQQLGILHMSLESKLGDLNRELLDKVSEIDKIKAENLLSREETEGLRHRERELETQVGEFEEEKYRLILANEVLERKSSELEVDWNALEAHLSELERENVSLSERICALEAQLRYLTDEKETSRLAMQRSESCCFKLQEDVQKLESEMEAQKADLRGKLSEMQKQLLETKEECGYLRIANRKLEATAESVIEECSLLQKSNTELRAETLELNRNYTVLQAELGESARAFDQLLAEIDILREKYDSVLEETALKERAINAELDALLLENNGINPSKREVAFSISGSEFENRVFMESEAKVLQLMGELSASKQNLDFLMADREKLLRLLEDFKSNEAKIKTDVRRLELKLKRFEYERKHLVEEISTLRDKLQKAELLQIDALNLRRTLDEANFENERLEASFQVLLGDYEETRLERDSFTEKISSMESTVRELEVCKNRKVMLEERVLRLEGDLTAREALYAEDAELKNELARVRRTNNQLQKRVQEYERRAQALKEELKQANGTVRCSVSEESEHTTLQKEEIREEESHTDLRQREASNGPKEDPLLKIQLLKNELVEALEANSMYKEQLKGLLSNGETISLAPTERPTVEESEALESGTTNKVLSLENELRELRESYLHMSLKYAQGEAEREELIMRMKAM</sequence>
<feature type="compositionally biased region" description="Basic and acidic residues" evidence="2">
    <location>
        <begin position="449"/>
        <end position="462"/>
    </location>
</feature>
<dbReference type="PANTHER" id="PTHR47270">
    <property type="entry name" value="PROTEIN MLP1-LIKE"/>
    <property type="match status" value="1"/>
</dbReference>
<proteinExistence type="predicted"/>
<dbReference type="Pfam" id="PF10358">
    <property type="entry name" value="NT-C2"/>
    <property type="match status" value="1"/>
</dbReference>
<protein>
    <submittedName>
        <fullName evidence="5">Paramyosin-like</fullName>
    </submittedName>
</protein>
<dbReference type="RefSeq" id="XP_031381371.1">
    <property type="nucleotide sequence ID" value="XM_031525511.1"/>
</dbReference>
<feature type="compositionally biased region" description="Polar residues" evidence="2">
    <location>
        <begin position="260"/>
        <end position="292"/>
    </location>
</feature>
<dbReference type="GeneID" id="116196011"/>
<organism evidence="4 5">
    <name type="scientific">Punica granatum</name>
    <name type="common">Pomegranate</name>
    <dbReference type="NCBI Taxonomy" id="22663"/>
    <lineage>
        <taxon>Eukaryota</taxon>
        <taxon>Viridiplantae</taxon>
        <taxon>Streptophyta</taxon>
        <taxon>Embryophyta</taxon>
        <taxon>Tracheophyta</taxon>
        <taxon>Spermatophyta</taxon>
        <taxon>Magnoliopsida</taxon>
        <taxon>eudicotyledons</taxon>
        <taxon>Gunneridae</taxon>
        <taxon>Pentapetalae</taxon>
        <taxon>rosids</taxon>
        <taxon>malvids</taxon>
        <taxon>Myrtales</taxon>
        <taxon>Lythraceae</taxon>
        <taxon>Punica</taxon>
    </lineage>
</organism>
<evidence type="ECO:0000313" key="4">
    <source>
        <dbReference type="Proteomes" id="UP000515151"/>
    </source>
</evidence>
<reference evidence="4" key="1">
    <citation type="journal article" date="2020" name="Plant Biotechnol. J.">
        <title>The pomegranate (Punica granatum L.) draft genome dissects genetic divergence between soft- and hard-seeded cultivars.</title>
        <authorList>
            <person name="Luo X."/>
            <person name="Li H."/>
            <person name="Wu Z."/>
            <person name="Yao W."/>
            <person name="Zhao P."/>
            <person name="Cao D."/>
            <person name="Yu H."/>
            <person name="Li K."/>
            <person name="Poudel K."/>
            <person name="Zhao D."/>
            <person name="Zhang F."/>
            <person name="Xia X."/>
            <person name="Chen L."/>
            <person name="Wang Q."/>
            <person name="Jing D."/>
            <person name="Cao S."/>
        </authorList>
    </citation>
    <scope>NUCLEOTIDE SEQUENCE [LARGE SCALE GENOMIC DNA]</scope>
    <source>
        <strain evidence="4">cv. Tunisia</strain>
    </source>
</reference>
<evidence type="ECO:0000256" key="1">
    <source>
        <dbReference type="SAM" id="Coils"/>
    </source>
</evidence>
<accession>A0A6P8CIZ4</accession>